<dbReference type="InterPro" id="IPR011992">
    <property type="entry name" value="EF-hand-dom_pair"/>
</dbReference>
<proteinExistence type="predicted"/>
<evidence type="ECO:0000256" key="1">
    <source>
        <dbReference type="ARBA" id="ARBA00003291"/>
    </source>
</evidence>
<reference evidence="6" key="1">
    <citation type="submission" date="2024-06" db="EMBL/GenBank/DDBJ databases">
        <authorList>
            <person name="Ryan C."/>
        </authorList>
    </citation>
    <scope>NUCLEOTIDE SEQUENCE [LARGE SCALE GENOMIC DNA]</scope>
</reference>
<feature type="domain" description="EF-hand" evidence="4">
    <location>
        <begin position="8"/>
        <end position="43"/>
    </location>
</feature>
<comment type="function">
    <text evidence="1">Potential calcium sensor.</text>
</comment>
<evidence type="ECO:0000313" key="5">
    <source>
        <dbReference type="EMBL" id="CAL4935602.1"/>
    </source>
</evidence>
<evidence type="ECO:0000313" key="6">
    <source>
        <dbReference type="Proteomes" id="UP001497457"/>
    </source>
</evidence>
<sequence>MAEHLTQDQMAAMEEAFAFFDKNGDGLITIEELRVVLESLGQNNTTSELQWMIAEDTDSEEELTGAFRMFDIDEDGFISEAELFLIMYNRGCNLNGDEVREMMREADTDGDGRLSYEEFKQIMNRI</sequence>
<dbReference type="GO" id="GO:0043226">
    <property type="term" value="C:organelle"/>
    <property type="evidence" value="ECO:0007669"/>
    <property type="project" value="UniProtKB-ARBA"/>
</dbReference>
<dbReference type="Proteomes" id="UP001497457">
    <property type="component" value="Chromosome 15b"/>
</dbReference>
<dbReference type="Gene3D" id="1.10.238.10">
    <property type="entry name" value="EF-hand"/>
    <property type="match status" value="2"/>
</dbReference>
<gene>
    <name evidence="5" type="ORF">URODEC1_LOCUS29391</name>
</gene>
<name>A0ABC8Y2I2_9POAL</name>
<feature type="domain" description="EF-hand" evidence="4">
    <location>
        <begin position="58"/>
        <end position="93"/>
    </location>
</feature>
<keyword evidence="3" id="KW-0106">Calcium</keyword>
<dbReference type="InterPro" id="IPR002048">
    <property type="entry name" value="EF_hand_dom"/>
</dbReference>
<dbReference type="InterPro" id="IPR018247">
    <property type="entry name" value="EF_Hand_1_Ca_BS"/>
</dbReference>
<dbReference type="FunFam" id="1.10.238.10:FF:000178">
    <property type="entry name" value="Calmodulin-2 A"/>
    <property type="match status" value="1"/>
</dbReference>
<dbReference type="FunFam" id="1.10.238.10:FF:000001">
    <property type="entry name" value="Calmodulin 1"/>
    <property type="match status" value="1"/>
</dbReference>
<dbReference type="Pfam" id="PF13405">
    <property type="entry name" value="EF-hand_6"/>
    <property type="match status" value="1"/>
</dbReference>
<keyword evidence="6" id="KW-1185">Reference proteome</keyword>
<dbReference type="SUPFAM" id="SSF47473">
    <property type="entry name" value="EF-hand"/>
    <property type="match status" value="1"/>
</dbReference>
<dbReference type="Pfam" id="PF13499">
    <property type="entry name" value="EF-hand_7"/>
    <property type="match status" value="1"/>
</dbReference>
<dbReference type="PROSITE" id="PS00018">
    <property type="entry name" value="EF_HAND_1"/>
    <property type="match status" value="3"/>
</dbReference>
<dbReference type="PANTHER" id="PTHR23048:SF0">
    <property type="entry name" value="CALMODULIN LIKE 3"/>
    <property type="match status" value="1"/>
</dbReference>
<keyword evidence="2" id="KW-0677">Repeat</keyword>
<dbReference type="PANTHER" id="PTHR23048">
    <property type="entry name" value="MYOSIN LIGHT CHAIN 1, 3"/>
    <property type="match status" value="1"/>
</dbReference>
<dbReference type="EMBL" id="OZ075125">
    <property type="protein sequence ID" value="CAL4935602.1"/>
    <property type="molecule type" value="Genomic_DNA"/>
</dbReference>
<dbReference type="PROSITE" id="PS50222">
    <property type="entry name" value="EF_HAND_2"/>
    <property type="match status" value="3"/>
</dbReference>
<dbReference type="SMART" id="SM00054">
    <property type="entry name" value="EFh"/>
    <property type="match status" value="3"/>
</dbReference>
<protein>
    <recommendedName>
        <fullName evidence="4">EF-hand domain-containing protein</fullName>
    </recommendedName>
</protein>
<dbReference type="CDD" id="cd00051">
    <property type="entry name" value="EFh"/>
    <property type="match status" value="2"/>
</dbReference>
<reference evidence="5 6" key="2">
    <citation type="submission" date="2024-10" db="EMBL/GenBank/DDBJ databases">
        <authorList>
            <person name="Ryan C."/>
        </authorList>
    </citation>
    <scope>NUCLEOTIDE SEQUENCE [LARGE SCALE GENOMIC DNA]</scope>
</reference>
<evidence type="ECO:0000256" key="2">
    <source>
        <dbReference type="ARBA" id="ARBA00022737"/>
    </source>
</evidence>
<organism evidence="5 6">
    <name type="scientific">Urochloa decumbens</name>
    <dbReference type="NCBI Taxonomy" id="240449"/>
    <lineage>
        <taxon>Eukaryota</taxon>
        <taxon>Viridiplantae</taxon>
        <taxon>Streptophyta</taxon>
        <taxon>Embryophyta</taxon>
        <taxon>Tracheophyta</taxon>
        <taxon>Spermatophyta</taxon>
        <taxon>Magnoliopsida</taxon>
        <taxon>Liliopsida</taxon>
        <taxon>Poales</taxon>
        <taxon>Poaceae</taxon>
        <taxon>PACMAD clade</taxon>
        <taxon>Panicoideae</taxon>
        <taxon>Panicodae</taxon>
        <taxon>Paniceae</taxon>
        <taxon>Melinidinae</taxon>
        <taxon>Urochloa</taxon>
    </lineage>
</organism>
<feature type="domain" description="EF-hand" evidence="4">
    <location>
        <begin position="94"/>
        <end position="126"/>
    </location>
</feature>
<dbReference type="AlphaFoldDB" id="A0ABC8Y2I2"/>
<accession>A0ABC8Y2I2</accession>
<dbReference type="InterPro" id="IPR050230">
    <property type="entry name" value="CALM/Myosin/TropC-like"/>
</dbReference>
<evidence type="ECO:0000259" key="4">
    <source>
        <dbReference type="PROSITE" id="PS50222"/>
    </source>
</evidence>
<evidence type="ECO:0000256" key="3">
    <source>
        <dbReference type="ARBA" id="ARBA00022837"/>
    </source>
</evidence>